<protein>
    <submittedName>
        <fullName evidence="2">Uncharacterized protein</fullName>
    </submittedName>
</protein>
<evidence type="ECO:0000313" key="2">
    <source>
        <dbReference type="EMBL" id="JAR90006.1"/>
    </source>
</evidence>
<evidence type="ECO:0000256" key="1">
    <source>
        <dbReference type="SAM" id="MobiDB-lite"/>
    </source>
</evidence>
<sequence length="94" mass="9182">MPPSALNRSSDSTLPNASLGEDLGTWPEVAATTRCCGVSSIGMDKDRGVRPDSGDASRCGASATGVPASSGPPEGPDVVGGGGEVGGTTECCRS</sequence>
<feature type="region of interest" description="Disordered" evidence="1">
    <location>
        <begin position="1"/>
        <end position="25"/>
    </location>
</feature>
<dbReference type="AlphaFoldDB" id="A0A147BGV0"/>
<feature type="region of interest" description="Disordered" evidence="1">
    <location>
        <begin position="39"/>
        <end position="94"/>
    </location>
</feature>
<feature type="non-terminal residue" evidence="2">
    <location>
        <position position="94"/>
    </location>
</feature>
<organism evidence="2">
    <name type="scientific">Ixodes ricinus</name>
    <name type="common">Common tick</name>
    <name type="synonym">Acarus ricinus</name>
    <dbReference type="NCBI Taxonomy" id="34613"/>
    <lineage>
        <taxon>Eukaryota</taxon>
        <taxon>Metazoa</taxon>
        <taxon>Ecdysozoa</taxon>
        <taxon>Arthropoda</taxon>
        <taxon>Chelicerata</taxon>
        <taxon>Arachnida</taxon>
        <taxon>Acari</taxon>
        <taxon>Parasitiformes</taxon>
        <taxon>Ixodida</taxon>
        <taxon>Ixodoidea</taxon>
        <taxon>Ixodidae</taxon>
        <taxon>Ixodinae</taxon>
        <taxon>Ixodes</taxon>
    </lineage>
</organism>
<dbReference type="EMBL" id="GEGO01005398">
    <property type="protein sequence ID" value="JAR90006.1"/>
    <property type="molecule type" value="Transcribed_RNA"/>
</dbReference>
<feature type="compositionally biased region" description="Basic and acidic residues" evidence="1">
    <location>
        <begin position="43"/>
        <end position="55"/>
    </location>
</feature>
<accession>A0A147BGV0</accession>
<proteinExistence type="predicted"/>
<name>A0A147BGV0_IXORI</name>
<feature type="compositionally biased region" description="Polar residues" evidence="1">
    <location>
        <begin position="1"/>
        <end position="16"/>
    </location>
</feature>
<reference evidence="2" key="1">
    <citation type="journal article" date="2018" name="PLoS Negl. Trop. Dis.">
        <title>Sialome diversity of ticks revealed by RNAseq of single tick salivary glands.</title>
        <authorList>
            <person name="Perner J."/>
            <person name="Kropackova S."/>
            <person name="Kopacek P."/>
            <person name="Ribeiro J.M."/>
        </authorList>
    </citation>
    <scope>NUCLEOTIDE SEQUENCE</scope>
    <source>
        <strain evidence="2">Siblings of single egg batch collected in Ceske Budejovice</strain>
        <tissue evidence="2">Salivary glands</tissue>
    </source>
</reference>